<evidence type="ECO:0000313" key="1">
    <source>
        <dbReference type="EMBL" id="AJK49424.1"/>
    </source>
</evidence>
<dbReference type="KEGG" id="bgp:BGL_2c13570"/>
<dbReference type="Proteomes" id="UP000031838">
    <property type="component" value="Chromosome 2"/>
</dbReference>
<keyword evidence="2" id="KW-1185">Reference proteome</keyword>
<dbReference type="PROSITE" id="PS51257">
    <property type="entry name" value="PROKAR_LIPOPROTEIN"/>
    <property type="match status" value="1"/>
</dbReference>
<dbReference type="RefSeq" id="WP_123863753.1">
    <property type="nucleotide sequence ID" value="NZ_BSTO01000001.1"/>
</dbReference>
<dbReference type="HOGENOM" id="CLU_1451880_0_0_4"/>
<reference evidence="2" key="1">
    <citation type="submission" date="2011-03" db="EMBL/GenBank/DDBJ databases">
        <authorList>
            <person name="Voget S."/>
            <person name="Streit W.R."/>
            <person name="Jaeger K.E."/>
            <person name="Daniel R."/>
        </authorList>
    </citation>
    <scope>NUCLEOTIDE SEQUENCE [LARGE SCALE GENOMIC DNA]</scope>
    <source>
        <strain evidence="2">PG1</strain>
    </source>
</reference>
<organism evidence="1 2">
    <name type="scientific">Burkholderia plantarii</name>
    <dbReference type="NCBI Taxonomy" id="41899"/>
    <lineage>
        <taxon>Bacteria</taxon>
        <taxon>Pseudomonadati</taxon>
        <taxon>Pseudomonadota</taxon>
        <taxon>Betaproteobacteria</taxon>
        <taxon>Burkholderiales</taxon>
        <taxon>Burkholderiaceae</taxon>
        <taxon>Burkholderia</taxon>
    </lineage>
</organism>
<keyword evidence="1" id="KW-0449">Lipoprotein</keyword>
<dbReference type="EMBL" id="CP002581">
    <property type="protein sequence ID" value="AJK49424.1"/>
    <property type="molecule type" value="Genomic_DNA"/>
</dbReference>
<protein>
    <submittedName>
        <fullName evidence="1">Putative lipoprotein</fullName>
    </submittedName>
</protein>
<evidence type="ECO:0000313" key="2">
    <source>
        <dbReference type="Proteomes" id="UP000031838"/>
    </source>
</evidence>
<name>A0A0B6S4W3_BURPL</name>
<dbReference type="AlphaFoldDB" id="A0A0B6S4W3"/>
<proteinExistence type="predicted"/>
<gene>
    <name evidence="1" type="ORF">BGL_2c13570</name>
</gene>
<accession>A0A0B6S4W3</accession>
<reference evidence="1 2" key="2">
    <citation type="journal article" date="2016" name="Appl. Microbiol. Biotechnol.">
        <title>Mutations improving production and secretion of extracellular lipase by Burkholderia glumae PG1.</title>
        <authorList>
            <person name="Knapp A."/>
            <person name="Voget S."/>
            <person name="Gao R."/>
            <person name="Zaburannyi N."/>
            <person name="Krysciak D."/>
            <person name="Breuer M."/>
            <person name="Hauer B."/>
            <person name="Streit W.R."/>
            <person name="Muller R."/>
            <person name="Daniel R."/>
            <person name="Jaeger K.E."/>
        </authorList>
    </citation>
    <scope>NUCLEOTIDE SEQUENCE [LARGE SCALE GENOMIC DNA]</scope>
    <source>
        <strain evidence="1 2">PG1</strain>
    </source>
</reference>
<sequence length="186" mass="19498">MKTIMISAGLGLVTLLQGCATMMPGMQAYDGPARPASEVATLLPDPTQAQAVRSGTLMIQLVTSIKQVDDSSWLFGFPSKVDALPGKHTITAHCGNGDVAVDSSVSPLGRAFVRGWINMGHMSFSAEPATTADLEAGHSYTVACYPAPYSFVDDKARVVVRVLDNGLRHEADPAPAIPTADAAKSL</sequence>